<evidence type="ECO:0000256" key="1">
    <source>
        <dbReference type="SAM" id="MobiDB-lite"/>
    </source>
</evidence>
<dbReference type="AlphaFoldDB" id="A0A2J8MNB1"/>
<evidence type="ECO:0000313" key="2">
    <source>
        <dbReference type="EMBL" id="PNI61006.1"/>
    </source>
</evidence>
<comment type="caution">
    <text evidence="2">The sequence shown here is derived from an EMBL/GenBank/DDBJ whole genome shotgun (WGS) entry which is preliminary data.</text>
</comment>
<dbReference type="Proteomes" id="UP000236370">
    <property type="component" value="Unassembled WGS sequence"/>
</dbReference>
<protein>
    <submittedName>
        <fullName evidence="2">WAC isoform 10</fullName>
    </submittedName>
</protein>
<reference evidence="2 3" key="1">
    <citation type="submission" date="2017-12" db="EMBL/GenBank/DDBJ databases">
        <title>High-resolution comparative analysis of great ape genomes.</title>
        <authorList>
            <person name="Pollen A."/>
            <person name="Hastie A."/>
            <person name="Hormozdiari F."/>
            <person name="Dougherty M."/>
            <person name="Liu R."/>
            <person name="Chaisson M."/>
            <person name="Hoppe E."/>
            <person name="Hill C."/>
            <person name="Pang A."/>
            <person name="Hillier L."/>
            <person name="Baker C."/>
            <person name="Armstrong J."/>
            <person name="Shendure J."/>
            <person name="Paten B."/>
            <person name="Wilson R."/>
            <person name="Chao H."/>
            <person name="Schneider V."/>
            <person name="Ventura M."/>
            <person name="Kronenberg Z."/>
            <person name="Murali S."/>
            <person name="Gordon D."/>
            <person name="Cantsilieris S."/>
            <person name="Munson K."/>
            <person name="Nelson B."/>
            <person name="Raja A."/>
            <person name="Underwood J."/>
            <person name="Diekhans M."/>
            <person name="Fiddes I."/>
            <person name="Haussler D."/>
            <person name="Eichler E."/>
        </authorList>
    </citation>
    <scope>NUCLEOTIDE SEQUENCE [LARGE SCALE GENOMIC DNA]</scope>
    <source>
        <strain evidence="2">Yerkes chimp pedigree #C0471</strain>
    </source>
</reference>
<feature type="region of interest" description="Disordered" evidence="1">
    <location>
        <begin position="1"/>
        <end position="34"/>
    </location>
</feature>
<accession>A0A2J8MNB1</accession>
<name>A0A2J8MNB1_PANTR</name>
<sequence length="34" mass="3841">MVMYARKQQRLSDGCHDRRGDSQPYQVTGGSSLI</sequence>
<proteinExistence type="predicted"/>
<gene>
    <name evidence="2" type="ORF">CK820_G0018863</name>
</gene>
<dbReference type="EMBL" id="NBAG03000250">
    <property type="protein sequence ID" value="PNI61006.1"/>
    <property type="molecule type" value="Genomic_DNA"/>
</dbReference>
<organism evidence="2 3">
    <name type="scientific">Pan troglodytes</name>
    <name type="common">Chimpanzee</name>
    <dbReference type="NCBI Taxonomy" id="9598"/>
    <lineage>
        <taxon>Eukaryota</taxon>
        <taxon>Metazoa</taxon>
        <taxon>Chordata</taxon>
        <taxon>Craniata</taxon>
        <taxon>Vertebrata</taxon>
        <taxon>Euteleostomi</taxon>
        <taxon>Mammalia</taxon>
        <taxon>Eutheria</taxon>
        <taxon>Euarchontoglires</taxon>
        <taxon>Primates</taxon>
        <taxon>Haplorrhini</taxon>
        <taxon>Catarrhini</taxon>
        <taxon>Hominidae</taxon>
        <taxon>Pan</taxon>
    </lineage>
</organism>
<feature type="compositionally biased region" description="Polar residues" evidence="1">
    <location>
        <begin position="23"/>
        <end position="34"/>
    </location>
</feature>
<evidence type="ECO:0000313" key="3">
    <source>
        <dbReference type="Proteomes" id="UP000236370"/>
    </source>
</evidence>